<protein>
    <recommendedName>
        <fullName evidence="2">C2 domain-containing protein</fullName>
    </recommendedName>
</protein>
<dbReference type="SUPFAM" id="SSF50370">
    <property type="entry name" value="Ricin B-like lectins"/>
    <property type="match status" value="1"/>
</dbReference>
<dbReference type="SMART" id="SM00239">
    <property type="entry name" value="C2"/>
    <property type="match status" value="2"/>
</dbReference>
<feature type="region of interest" description="Disordered" evidence="1">
    <location>
        <begin position="409"/>
        <end position="437"/>
    </location>
</feature>
<evidence type="ECO:0000256" key="1">
    <source>
        <dbReference type="SAM" id="MobiDB-lite"/>
    </source>
</evidence>
<gene>
    <name evidence="3" type="ORF">RhiirA4_456399</name>
</gene>
<keyword evidence="4" id="KW-1185">Reference proteome</keyword>
<dbReference type="Proteomes" id="UP000234323">
    <property type="component" value="Unassembled WGS sequence"/>
</dbReference>
<dbReference type="InterPro" id="IPR035992">
    <property type="entry name" value="Ricin_B-like_lectins"/>
</dbReference>
<evidence type="ECO:0000259" key="2">
    <source>
        <dbReference type="PROSITE" id="PS50004"/>
    </source>
</evidence>
<feature type="compositionally biased region" description="Basic and acidic residues" evidence="1">
    <location>
        <begin position="424"/>
        <end position="434"/>
    </location>
</feature>
<dbReference type="VEuPathDB" id="FungiDB:RhiirFUN_020061"/>
<proteinExistence type="predicted"/>
<feature type="compositionally biased region" description="Basic and acidic residues" evidence="1">
    <location>
        <begin position="380"/>
        <end position="392"/>
    </location>
</feature>
<dbReference type="VEuPathDB" id="FungiDB:RhiirFUN_020060"/>
<dbReference type="EMBL" id="LLXI01000205">
    <property type="protein sequence ID" value="PKY42572.1"/>
    <property type="molecule type" value="Genomic_DNA"/>
</dbReference>
<dbReference type="Pfam" id="PF00168">
    <property type="entry name" value="C2"/>
    <property type="match status" value="2"/>
</dbReference>
<dbReference type="PANTHER" id="PTHR46980:SF2">
    <property type="entry name" value="TRICALBIN-1-RELATED"/>
    <property type="match status" value="1"/>
</dbReference>
<comment type="caution">
    <text evidence="3">The sequence shown here is derived from an EMBL/GenBank/DDBJ whole genome shotgun (WGS) entry which is preliminary data.</text>
</comment>
<dbReference type="VEuPathDB" id="FungiDB:RhiirFUN_020062"/>
<dbReference type="Gene3D" id="2.60.40.150">
    <property type="entry name" value="C2 domain"/>
    <property type="match status" value="1"/>
</dbReference>
<dbReference type="PANTHER" id="PTHR46980">
    <property type="entry name" value="TRICALBIN-1-RELATED"/>
    <property type="match status" value="1"/>
</dbReference>
<dbReference type="SUPFAM" id="SSF49562">
    <property type="entry name" value="C2 domain (Calcium/lipid-binding domain, CaLB)"/>
    <property type="match status" value="2"/>
</dbReference>
<accession>A0A2I1G7J5</accession>
<dbReference type="InterPro" id="IPR035892">
    <property type="entry name" value="C2_domain_sf"/>
</dbReference>
<dbReference type="VEuPathDB" id="FungiDB:FUN_007154"/>
<dbReference type="InterPro" id="IPR052455">
    <property type="entry name" value="Tricalbin_domain"/>
</dbReference>
<dbReference type="AlphaFoldDB" id="A0A2I1G7J5"/>
<feature type="region of interest" description="Disordered" evidence="1">
    <location>
        <begin position="364"/>
        <end position="392"/>
    </location>
</feature>
<sequence>MSHCKFLGILLEQHDVMRGWSIACLLCKPVSTRFLQSHSRAGWEFLERYSTMRGLEHSRLLFALGILLEQHDVMRGWEHSVLTFTMRGLEHSRLLFALGILLEQHDVMRGWEHSVLTFTMRGLEHSRLLFGKLVGTSFCCSPAIGPKLWVFLLEQHDVMHGREHSVLTLQILSHFSQNHQQNKVNVTGYRNIQTNQINENKLIDTSGNSELDEFIKKTQNDSKYCDDFIEWIPNNYLENVKYLTKGGNSNIFCGTWNLTIPLAIKAIKDSDEQILNEIKEKNLHEMNLVIGIFIVKIFLVDEDRRILISDFGLCKPIDSTIGDSCDKDLALQIIGGRRPDIIKGTIIAPIDFYKNDEERTSVTNDDFVDVKPLPQYDSPTDSKEKSTEPEYEYETKTFEYTTSIDPIDFSKNDEEGASSNLPIDSKEKTDKVSENSETQTLEYTTDTSLIYFFLNKKAANDDKFPDDYFYLRVGLMSHVYVLGVKRISTFFGFSNTILKTIVTSQKSESDNDVPYQLWRHENGYLINKQTNLYLDVDSDVRVFEFRKLGKHIVLRHQKPDTNGTNQQWTLTKEGYIRLKSHPKYVINVKGTSIKDGSHVVLSDSNSVSFARCNFAKWEIISLNKVRLEIIEAKDLKKVDSCFTGVFHYDSQDIMTQTKFIENTLDPIWSEVHYLPVKNIGDKFILDVMDFNSFTKDKPLGYVIFEVTKELVKEVSPNLTYSLIFRWANLSGQGKLHYRAKFYPLTLDALPKPIENFLANLKEKPFDKSTLYILITLQTPNVINNTNKTIWTTCMVLWFLRFLLKEHRSEWAGIYERSEQYITKELGSDLEVEQIAIAGGRKAVRERFEIKDAIKESGCFELDNHLAETLDFSSLGYNDLVYKICIYVLADFRIDKYQITSKWITEQRFDVDDEVLKVDETFKSTLALNIPLNIKKEIEDEIKSENEFLMLLVRTRTISETTEPKWEEVHYISIHGTGENITFEIMDKNLSVADKPSCEPIRELFSLVIGRKHSGGELCLEVQFVSTQYNWEESFVFKKETLTIEHIYIILSWKNTRSYFEFSDDIAHFFNYKSQEELKIIIYLKILSWKFCKAWKNISADSEEWLGSGIDNIELEDKLYEICENFIIKRFNIKDLDEEQKNILISDGAIPLDKTAELLGLENTEDLKKELQTYFKSESVKKVEHLWACACIIWCLRLESDVLECAKNL</sequence>
<dbReference type="InterPro" id="IPR000008">
    <property type="entry name" value="C2_dom"/>
</dbReference>
<evidence type="ECO:0000313" key="3">
    <source>
        <dbReference type="EMBL" id="PKY42572.1"/>
    </source>
</evidence>
<evidence type="ECO:0000313" key="4">
    <source>
        <dbReference type="Proteomes" id="UP000234323"/>
    </source>
</evidence>
<dbReference type="Gene3D" id="2.80.10.50">
    <property type="match status" value="1"/>
</dbReference>
<dbReference type="PROSITE" id="PS50004">
    <property type="entry name" value="C2"/>
    <property type="match status" value="1"/>
</dbReference>
<reference evidence="3 4" key="1">
    <citation type="submission" date="2015-10" db="EMBL/GenBank/DDBJ databases">
        <title>Genome analyses suggest a sexual origin of heterokaryosis in a supposedly ancient asexual fungus.</title>
        <authorList>
            <person name="Ropars J."/>
            <person name="Sedzielewska K."/>
            <person name="Noel J."/>
            <person name="Charron P."/>
            <person name="Farinelli L."/>
            <person name="Marton T."/>
            <person name="Kruger M."/>
            <person name="Pelin A."/>
            <person name="Brachmann A."/>
            <person name="Corradi N."/>
        </authorList>
    </citation>
    <scope>NUCLEOTIDE SEQUENCE [LARGE SCALE GENOMIC DNA]</scope>
    <source>
        <strain evidence="3 4">A4</strain>
    </source>
</reference>
<dbReference type="PROSITE" id="PS50231">
    <property type="entry name" value="RICIN_B_LECTIN"/>
    <property type="match status" value="1"/>
</dbReference>
<organism evidence="3 4">
    <name type="scientific">Rhizophagus irregularis</name>
    <dbReference type="NCBI Taxonomy" id="588596"/>
    <lineage>
        <taxon>Eukaryota</taxon>
        <taxon>Fungi</taxon>
        <taxon>Fungi incertae sedis</taxon>
        <taxon>Mucoromycota</taxon>
        <taxon>Glomeromycotina</taxon>
        <taxon>Glomeromycetes</taxon>
        <taxon>Glomerales</taxon>
        <taxon>Glomeraceae</taxon>
        <taxon>Rhizophagus</taxon>
    </lineage>
</organism>
<feature type="domain" description="C2" evidence="2">
    <location>
        <begin position="603"/>
        <end position="720"/>
    </location>
</feature>
<name>A0A2I1G7J5_9GLOM</name>
<dbReference type="VEuPathDB" id="FungiDB:RhiirA1_530646"/>